<gene>
    <name evidence="1" type="ORF">SAMN05660742_101270</name>
</gene>
<evidence type="ECO:0000313" key="1">
    <source>
        <dbReference type="EMBL" id="SEI86374.1"/>
    </source>
</evidence>
<name>A0A1H6U723_9FIRM</name>
<dbReference type="EMBL" id="FNZK01000001">
    <property type="protein sequence ID" value="SEI86374.1"/>
    <property type="molecule type" value="Genomic_DNA"/>
</dbReference>
<organism evidence="1 2">
    <name type="scientific">Propionispira arboris</name>
    <dbReference type="NCBI Taxonomy" id="84035"/>
    <lineage>
        <taxon>Bacteria</taxon>
        <taxon>Bacillati</taxon>
        <taxon>Bacillota</taxon>
        <taxon>Negativicutes</taxon>
        <taxon>Selenomonadales</taxon>
        <taxon>Selenomonadaceae</taxon>
        <taxon>Propionispira</taxon>
    </lineage>
</organism>
<evidence type="ECO:0008006" key="3">
    <source>
        <dbReference type="Google" id="ProtNLM"/>
    </source>
</evidence>
<evidence type="ECO:0000313" key="2">
    <source>
        <dbReference type="Proteomes" id="UP000199662"/>
    </source>
</evidence>
<sequence>MQDMVAAEEIAAILPRYTELGDCSVLHACDGSEVVVPLRIKTVVHRLVRRECKDIYLLEEQARKLTKGKNWMPLVLGPDLVLVALKVRNPKINGDVTAGFFNYCQINDLEENGRRTILCMKNGHSFKVLWNRQTVEEHLRNALLVLAMEQRYLDRLAIHYLEKRWALSSVLN</sequence>
<dbReference type="STRING" id="84035.SAMN05660742_101270"/>
<protein>
    <recommendedName>
        <fullName evidence="3">ComK protein</fullName>
    </recommendedName>
</protein>
<proteinExistence type="predicted"/>
<accession>A0A1H6U723</accession>
<keyword evidence="2" id="KW-1185">Reference proteome</keyword>
<dbReference type="RefSeq" id="WP_091828505.1">
    <property type="nucleotide sequence ID" value="NZ_FNZK01000001.1"/>
</dbReference>
<dbReference type="AlphaFoldDB" id="A0A1H6U723"/>
<reference evidence="1 2" key="1">
    <citation type="submission" date="2016-10" db="EMBL/GenBank/DDBJ databases">
        <authorList>
            <person name="de Groot N.N."/>
        </authorList>
    </citation>
    <scope>NUCLEOTIDE SEQUENCE [LARGE SCALE GENOMIC DNA]</scope>
    <source>
        <strain evidence="1 2">DSM 2179</strain>
    </source>
</reference>
<dbReference type="Proteomes" id="UP000199662">
    <property type="component" value="Unassembled WGS sequence"/>
</dbReference>